<dbReference type="InterPro" id="IPR050121">
    <property type="entry name" value="Cytochrome_P450_monoxygenase"/>
</dbReference>
<evidence type="ECO:0000256" key="9">
    <source>
        <dbReference type="RuleBase" id="RU000461"/>
    </source>
</evidence>
<evidence type="ECO:0000256" key="3">
    <source>
        <dbReference type="ARBA" id="ARBA00022617"/>
    </source>
</evidence>
<proteinExistence type="inferred from homology"/>
<keyword evidence="5 9" id="KW-0560">Oxidoreductase</keyword>
<evidence type="ECO:0000256" key="8">
    <source>
        <dbReference type="PIRSR" id="PIRSR602401-1"/>
    </source>
</evidence>
<dbReference type="PRINTS" id="PR00385">
    <property type="entry name" value="P450"/>
</dbReference>
<evidence type="ECO:0000256" key="2">
    <source>
        <dbReference type="ARBA" id="ARBA00010617"/>
    </source>
</evidence>
<dbReference type="PROSITE" id="PS00086">
    <property type="entry name" value="CYTOCHROME_P450"/>
    <property type="match status" value="1"/>
</dbReference>
<keyword evidence="4 8" id="KW-0479">Metal-binding</keyword>
<dbReference type="AlphaFoldDB" id="A0A8K0J6F5"/>
<comment type="caution">
    <text evidence="10">The sequence shown here is derived from an EMBL/GenBank/DDBJ whole genome shotgun (WGS) entry which is preliminary data.</text>
</comment>
<dbReference type="Proteomes" id="UP000811619">
    <property type="component" value="Unassembled WGS sequence"/>
</dbReference>
<keyword evidence="3 8" id="KW-0349">Heme</keyword>
<dbReference type="GO" id="GO:0004497">
    <property type="term" value="F:monooxygenase activity"/>
    <property type="evidence" value="ECO:0007669"/>
    <property type="project" value="UniProtKB-KW"/>
</dbReference>
<sequence>MAIFEANTLLWAPLLGVLSYAAVIAYRLCLHPLAAIPGPRLAAATSWYEFYYDVIGRGLFCWEIKRMHDRYGPIVRINPNEVHILDTSFYDEIYAPASKKRDKYAGFVVFLGVPTGSFATCPHEHHRIRRRALNTSFSKQAIYKIEGLIQAKVDRLCRRLDDSAARDHVLRLDAAFFALANDIIAEYTFGEGDDCLGRDDFGADFKGILMTSLETGALVRQFPCIVPLAYALPRRILAGLSGAFTALLSWEAVVRRRVVAMAEAHRRGEPDVGTCVFSALLRSDLPDEEKSFRRLLDEGKSLMGAGSETTSWTLTLLMWYVARDRRVLGRLRRELRDMPRGNRPGGRLRWLETRPYLNAVIMEALRLNHGNVGRSPRVAAETVYYKNHAIPPGTPMSSTNYWIHMDETIFPNPATFSPERWLDADMAGFPLQRYMVSFSRGSRQCVGQNLATAELCLAVAAVVTRFDVDFVDTTAEDILPARDCFVPRPVSHSRGVFARLLRVQE</sequence>
<dbReference type="GO" id="GO:0020037">
    <property type="term" value="F:heme binding"/>
    <property type="evidence" value="ECO:0007669"/>
    <property type="project" value="InterPro"/>
</dbReference>
<dbReference type="GO" id="GO:0005506">
    <property type="term" value="F:iron ion binding"/>
    <property type="evidence" value="ECO:0007669"/>
    <property type="project" value="InterPro"/>
</dbReference>
<evidence type="ECO:0000313" key="11">
    <source>
        <dbReference type="Proteomes" id="UP000811619"/>
    </source>
</evidence>
<dbReference type="OrthoDB" id="3945418at2759"/>
<name>A0A8K0J6F5_9HYPO</name>
<feature type="binding site" description="axial binding residue" evidence="8">
    <location>
        <position position="445"/>
    </location>
    <ligand>
        <name>heme</name>
        <dbReference type="ChEBI" id="CHEBI:30413"/>
    </ligand>
    <ligandPart>
        <name>Fe</name>
        <dbReference type="ChEBI" id="CHEBI:18248"/>
    </ligandPart>
</feature>
<dbReference type="GO" id="GO:0016705">
    <property type="term" value="F:oxidoreductase activity, acting on paired donors, with incorporation or reduction of molecular oxygen"/>
    <property type="evidence" value="ECO:0007669"/>
    <property type="project" value="InterPro"/>
</dbReference>
<evidence type="ECO:0000256" key="1">
    <source>
        <dbReference type="ARBA" id="ARBA00001971"/>
    </source>
</evidence>
<evidence type="ECO:0000256" key="5">
    <source>
        <dbReference type="ARBA" id="ARBA00023002"/>
    </source>
</evidence>
<organism evidence="10 11">
    <name type="scientific">Claviceps africana</name>
    <dbReference type="NCBI Taxonomy" id="83212"/>
    <lineage>
        <taxon>Eukaryota</taxon>
        <taxon>Fungi</taxon>
        <taxon>Dikarya</taxon>
        <taxon>Ascomycota</taxon>
        <taxon>Pezizomycotina</taxon>
        <taxon>Sordariomycetes</taxon>
        <taxon>Hypocreomycetidae</taxon>
        <taxon>Hypocreales</taxon>
        <taxon>Clavicipitaceae</taxon>
        <taxon>Claviceps</taxon>
    </lineage>
</organism>
<evidence type="ECO:0000256" key="7">
    <source>
        <dbReference type="ARBA" id="ARBA00023033"/>
    </source>
</evidence>
<dbReference type="Pfam" id="PF00067">
    <property type="entry name" value="p450"/>
    <property type="match status" value="1"/>
</dbReference>
<reference evidence="10" key="1">
    <citation type="journal article" date="2020" name="bioRxiv">
        <title>Whole genome comparisons of ergot fungi reveals the divergence and evolution of species within the genus Claviceps are the result of varying mechanisms driving genome evolution and host range expansion.</title>
        <authorList>
            <person name="Wyka S.A."/>
            <person name="Mondo S.J."/>
            <person name="Liu M."/>
            <person name="Dettman J."/>
            <person name="Nalam V."/>
            <person name="Broders K.D."/>
        </authorList>
    </citation>
    <scope>NUCLEOTIDE SEQUENCE</scope>
    <source>
        <strain evidence="10">CCC 489</strain>
    </source>
</reference>
<dbReference type="SUPFAM" id="SSF48264">
    <property type="entry name" value="Cytochrome P450"/>
    <property type="match status" value="1"/>
</dbReference>
<keyword evidence="6 8" id="KW-0408">Iron</keyword>
<evidence type="ECO:0000313" key="10">
    <source>
        <dbReference type="EMBL" id="KAG5926197.1"/>
    </source>
</evidence>
<keyword evidence="7 9" id="KW-0503">Monooxygenase</keyword>
<dbReference type="PRINTS" id="PR00463">
    <property type="entry name" value="EP450I"/>
</dbReference>
<dbReference type="CDD" id="cd11062">
    <property type="entry name" value="CYP58-like"/>
    <property type="match status" value="1"/>
</dbReference>
<dbReference type="PANTHER" id="PTHR24305">
    <property type="entry name" value="CYTOCHROME P450"/>
    <property type="match status" value="1"/>
</dbReference>
<dbReference type="EMBL" id="SRPY01000289">
    <property type="protein sequence ID" value="KAG5926197.1"/>
    <property type="molecule type" value="Genomic_DNA"/>
</dbReference>
<dbReference type="Gene3D" id="1.10.630.10">
    <property type="entry name" value="Cytochrome P450"/>
    <property type="match status" value="1"/>
</dbReference>
<dbReference type="InterPro" id="IPR036396">
    <property type="entry name" value="Cyt_P450_sf"/>
</dbReference>
<comment type="similarity">
    <text evidence="2 9">Belongs to the cytochrome P450 family.</text>
</comment>
<evidence type="ECO:0008006" key="12">
    <source>
        <dbReference type="Google" id="ProtNLM"/>
    </source>
</evidence>
<accession>A0A8K0J6F5</accession>
<evidence type="ECO:0000256" key="6">
    <source>
        <dbReference type="ARBA" id="ARBA00023004"/>
    </source>
</evidence>
<dbReference type="InterPro" id="IPR017972">
    <property type="entry name" value="Cyt_P450_CS"/>
</dbReference>
<comment type="cofactor">
    <cofactor evidence="1 8">
        <name>heme</name>
        <dbReference type="ChEBI" id="CHEBI:30413"/>
    </cofactor>
</comment>
<evidence type="ECO:0000256" key="4">
    <source>
        <dbReference type="ARBA" id="ARBA00022723"/>
    </source>
</evidence>
<dbReference type="PANTHER" id="PTHR24305:SF157">
    <property type="entry name" value="N-ACETYLTRYPTOPHAN 6-HYDROXYLASE IVOC-RELATED"/>
    <property type="match status" value="1"/>
</dbReference>
<gene>
    <name evidence="10" type="ORF">E4U42_003537</name>
</gene>
<dbReference type="InterPro" id="IPR002401">
    <property type="entry name" value="Cyt_P450_E_grp-I"/>
</dbReference>
<protein>
    <recommendedName>
        <fullName evidence="12">Cytochrome P450</fullName>
    </recommendedName>
</protein>
<keyword evidence="11" id="KW-1185">Reference proteome</keyword>
<dbReference type="InterPro" id="IPR001128">
    <property type="entry name" value="Cyt_P450"/>
</dbReference>